<evidence type="ECO:0000256" key="5">
    <source>
        <dbReference type="ARBA" id="ARBA00012288"/>
    </source>
</evidence>
<dbReference type="OrthoDB" id="9806656at2"/>
<dbReference type="EMBL" id="CP019082">
    <property type="protein sequence ID" value="APW59815.1"/>
    <property type="molecule type" value="Genomic_DNA"/>
</dbReference>
<feature type="binding site" evidence="10">
    <location>
        <position position="333"/>
    </location>
    <ligand>
        <name>substrate</name>
    </ligand>
</feature>
<dbReference type="PANTHER" id="PTHR21091:SF169">
    <property type="entry name" value="UROPORPHYRINOGEN DECARBOXYLASE"/>
    <property type="match status" value="1"/>
</dbReference>
<gene>
    <name evidence="10 15" type="primary">hemE</name>
    <name evidence="15" type="ORF">BSF38_01273</name>
</gene>
<evidence type="ECO:0000313" key="15">
    <source>
        <dbReference type="EMBL" id="APW59815.1"/>
    </source>
</evidence>
<dbReference type="UniPathway" id="UPA00251">
    <property type="reaction ID" value="UER00321"/>
</dbReference>
<evidence type="ECO:0000256" key="12">
    <source>
        <dbReference type="RuleBase" id="RU004169"/>
    </source>
</evidence>
<evidence type="ECO:0000313" key="16">
    <source>
        <dbReference type="Proteomes" id="UP000186309"/>
    </source>
</evidence>
<dbReference type="InterPro" id="IPR038071">
    <property type="entry name" value="UROD/MetE-like_sf"/>
</dbReference>
<feature type="binding site" evidence="10">
    <location>
        <begin position="39"/>
        <end position="43"/>
    </location>
    <ligand>
        <name>substrate</name>
    </ligand>
</feature>
<dbReference type="SUPFAM" id="SSF51726">
    <property type="entry name" value="UROD/MetE-like"/>
    <property type="match status" value="1"/>
</dbReference>
<comment type="similarity">
    <text evidence="3 10 12">Belongs to the uroporphyrinogen decarboxylase family.</text>
</comment>
<evidence type="ECO:0000256" key="6">
    <source>
        <dbReference type="ARBA" id="ARBA00022490"/>
    </source>
</evidence>
<dbReference type="PANTHER" id="PTHR21091">
    <property type="entry name" value="METHYLTETRAHYDROFOLATE:HOMOCYSTEINE METHYLTRANSFERASE RELATED"/>
    <property type="match status" value="1"/>
</dbReference>
<accession>A0A1U7CLK1</accession>
<sequence>MSSAPASTDQPLPDGLWNSPFLKACRREPTDVTPVWLMRQAGRYMAEYRAVRATTSFLELCKQPELATEVTVTAAEILGVDAAILFADILLILEPLGFDLEFAKGEGPVIHNPIQSADDVDRLRRLDDLEPLGFVFEAVRLIRAALPPSLPLIGFAGAPFTLACYAIEGGGSRHYEKAKAWMLRDPGAWNALMEILVDATARYLNAQVEAGAQVLQVFDSWVGALSPHDYRRFVQPHMTRLFSMLDPRVPSIHFGTGTGSLLELQRDAGGSVIGLDWRVELDEAWSRLGDQVGVQGNLDPVTLFAPISEITAQTHRILDQADGRPGHIFNLGHGVLQHTPVDHVRALIDVVHEYSQTRRGGVG</sequence>
<comment type="subunit">
    <text evidence="4 10">Homodimer.</text>
</comment>
<evidence type="ECO:0000259" key="13">
    <source>
        <dbReference type="PROSITE" id="PS00906"/>
    </source>
</evidence>
<keyword evidence="16" id="KW-1185">Reference proteome</keyword>
<name>A0A1U7CLK1_9BACT</name>
<dbReference type="Pfam" id="PF01208">
    <property type="entry name" value="URO-D"/>
    <property type="match status" value="1"/>
</dbReference>
<evidence type="ECO:0000256" key="11">
    <source>
        <dbReference type="RuleBase" id="RU000554"/>
    </source>
</evidence>
<feature type="domain" description="Uroporphyrinogen decarboxylase (URO-D)" evidence="14">
    <location>
        <begin position="153"/>
        <end position="169"/>
    </location>
</feature>
<dbReference type="EC" id="4.1.1.37" evidence="5 10"/>
<feature type="site" description="Transition state stabilizer" evidence="10">
    <location>
        <position position="88"/>
    </location>
</feature>
<feature type="binding site" evidence="10">
    <location>
        <position position="220"/>
    </location>
    <ligand>
        <name>substrate</name>
    </ligand>
</feature>
<protein>
    <recommendedName>
        <fullName evidence="5 10">Uroporphyrinogen decarboxylase</fullName>
        <shortName evidence="10">UPD</shortName>
        <shortName evidence="10">URO-D</shortName>
        <ecNumber evidence="5 10">4.1.1.37</ecNumber>
    </recommendedName>
</protein>
<evidence type="ECO:0000256" key="2">
    <source>
        <dbReference type="ARBA" id="ARBA00004804"/>
    </source>
</evidence>
<dbReference type="Proteomes" id="UP000186309">
    <property type="component" value="Chromosome"/>
</dbReference>
<evidence type="ECO:0000256" key="8">
    <source>
        <dbReference type="ARBA" id="ARBA00023239"/>
    </source>
</evidence>
<evidence type="ECO:0000259" key="14">
    <source>
        <dbReference type="PROSITE" id="PS00907"/>
    </source>
</evidence>
<dbReference type="STRING" id="1387353.BSF38_01273"/>
<dbReference type="HAMAP" id="MF_00218">
    <property type="entry name" value="URO_D"/>
    <property type="match status" value="1"/>
</dbReference>
<evidence type="ECO:0000256" key="7">
    <source>
        <dbReference type="ARBA" id="ARBA00022793"/>
    </source>
</evidence>
<evidence type="ECO:0000256" key="3">
    <source>
        <dbReference type="ARBA" id="ARBA00009935"/>
    </source>
</evidence>
<organism evidence="15 16">
    <name type="scientific">Paludisphaera borealis</name>
    <dbReference type="NCBI Taxonomy" id="1387353"/>
    <lineage>
        <taxon>Bacteria</taxon>
        <taxon>Pseudomonadati</taxon>
        <taxon>Planctomycetota</taxon>
        <taxon>Planctomycetia</taxon>
        <taxon>Isosphaerales</taxon>
        <taxon>Isosphaeraceae</taxon>
        <taxon>Paludisphaera</taxon>
    </lineage>
</organism>
<evidence type="ECO:0000256" key="9">
    <source>
        <dbReference type="ARBA" id="ARBA00023244"/>
    </source>
</evidence>
<dbReference type="NCBIfam" id="TIGR01464">
    <property type="entry name" value="hemE"/>
    <property type="match status" value="1"/>
</dbReference>
<dbReference type="PROSITE" id="PS00907">
    <property type="entry name" value="UROD_2"/>
    <property type="match status" value="1"/>
</dbReference>
<feature type="binding site" evidence="10">
    <location>
        <position position="165"/>
    </location>
    <ligand>
        <name>substrate</name>
    </ligand>
</feature>
<feature type="domain" description="Uroporphyrinogen decarboxylase (URO-D)" evidence="13">
    <location>
        <begin position="34"/>
        <end position="43"/>
    </location>
</feature>
<dbReference type="KEGG" id="pbor:BSF38_01273"/>
<dbReference type="FunFam" id="3.20.20.210:FF:000008">
    <property type="entry name" value="Uroporphyrinogen decarboxylase"/>
    <property type="match status" value="1"/>
</dbReference>
<dbReference type="Gene3D" id="3.20.20.210">
    <property type="match status" value="1"/>
</dbReference>
<keyword evidence="6 10" id="KW-0963">Cytoplasm</keyword>
<dbReference type="GO" id="GO:0006782">
    <property type="term" value="P:protoporphyrinogen IX biosynthetic process"/>
    <property type="evidence" value="ECO:0007669"/>
    <property type="project" value="UniProtKB-UniRule"/>
</dbReference>
<comment type="catalytic activity">
    <reaction evidence="10 11">
        <text>uroporphyrinogen III + 4 H(+) = coproporphyrinogen III + 4 CO2</text>
        <dbReference type="Rhea" id="RHEA:19865"/>
        <dbReference type="ChEBI" id="CHEBI:15378"/>
        <dbReference type="ChEBI" id="CHEBI:16526"/>
        <dbReference type="ChEBI" id="CHEBI:57308"/>
        <dbReference type="ChEBI" id="CHEBI:57309"/>
        <dbReference type="EC" id="4.1.1.37"/>
    </reaction>
</comment>
<dbReference type="GO" id="GO:0005829">
    <property type="term" value="C:cytosol"/>
    <property type="evidence" value="ECO:0007669"/>
    <property type="project" value="UniProtKB-SubCell"/>
</dbReference>
<evidence type="ECO:0000256" key="4">
    <source>
        <dbReference type="ARBA" id="ARBA00011738"/>
    </source>
</evidence>
<dbReference type="InterPro" id="IPR000257">
    <property type="entry name" value="Uroporphyrinogen_deCOase"/>
</dbReference>
<evidence type="ECO:0000256" key="1">
    <source>
        <dbReference type="ARBA" id="ARBA00004514"/>
    </source>
</evidence>
<comment type="pathway">
    <text evidence="2 10 11">Porphyrin-containing compound metabolism; protoporphyrin-IX biosynthesis; coproporphyrinogen-III from 5-aminolevulinate: step 4/4.</text>
</comment>
<keyword evidence="9 10" id="KW-0627">Porphyrin biosynthesis</keyword>
<comment type="subcellular location">
    <subcellularLocation>
        <location evidence="1">Cytoplasm</location>
        <location evidence="1">Cytosol</location>
    </subcellularLocation>
</comment>
<dbReference type="CDD" id="cd00717">
    <property type="entry name" value="URO-D"/>
    <property type="match status" value="1"/>
</dbReference>
<dbReference type="AlphaFoldDB" id="A0A1U7CLK1"/>
<dbReference type="PROSITE" id="PS00906">
    <property type="entry name" value="UROD_1"/>
    <property type="match status" value="1"/>
</dbReference>
<feature type="binding site" evidence="10">
    <location>
        <position position="88"/>
    </location>
    <ligand>
        <name>substrate</name>
    </ligand>
</feature>
<proteinExistence type="inferred from homology"/>
<keyword evidence="8 10" id="KW-0456">Lyase</keyword>
<dbReference type="RefSeq" id="WP_076344026.1">
    <property type="nucleotide sequence ID" value="NZ_CP019082.1"/>
</dbReference>
<comment type="function">
    <text evidence="10">Catalyzes the decarboxylation of four acetate groups of uroporphyrinogen-III to yield coproporphyrinogen-III.</text>
</comment>
<dbReference type="GO" id="GO:0004853">
    <property type="term" value="F:uroporphyrinogen decarboxylase activity"/>
    <property type="evidence" value="ECO:0007669"/>
    <property type="project" value="UniProtKB-UniRule"/>
</dbReference>
<comment type="caution">
    <text evidence="10">Lacks conserved residue(s) required for the propagation of feature annotation.</text>
</comment>
<keyword evidence="7 10" id="KW-0210">Decarboxylase</keyword>
<evidence type="ECO:0000256" key="10">
    <source>
        <dbReference type="HAMAP-Rule" id="MF_00218"/>
    </source>
</evidence>
<dbReference type="InterPro" id="IPR006361">
    <property type="entry name" value="Uroporphyrinogen_deCO2ase_HemE"/>
</dbReference>
<reference evidence="16" key="1">
    <citation type="submission" date="2016-12" db="EMBL/GenBank/DDBJ databases">
        <title>Comparative genomics of four Isosphaeraceae planctomycetes: a common pool of plasmids and glycoside hydrolase genes.</title>
        <authorList>
            <person name="Ivanova A."/>
        </authorList>
    </citation>
    <scope>NUCLEOTIDE SEQUENCE [LARGE SCALE GENOMIC DNA]</scope>
    <source>
        <strain evidence="16">PX4</strain>
    </source>
</reference>